<protein>
    <submittedName>
        <fullName evidence="1">Uncharacterized protein YfdQ (DUF2303 family)</fullName>
    </submittedName>
</protein>
<dbReference type="InterPro" id="IPR019276">
    <property type="entry name" value="DUF2303"/>
</dbReference>
<reference evidence="1 2" key="1">
    <citation type="submission" date="2020-10" db="EMBL/GenBank/DDBJ databases">
        <title>Sequencing the genomes of 1000 actinobacteria strains.</title>
        <authorList>
            <person name="Klenk H.-P."/>
        </authorList>
    </citation>
    <scope>NUCLEOTIDE SEQUENCE [LARGE SCALE GENOMIC DNA]</scope>
    <source>
        <strain evidence="1 2">DSM 46661</strain>
    </source>
</reference>
<organism evidence="1 2">
    <name type="scientific">Amycolatopsis roodepoortensis</name>
    <dbReference type="NCBI Taxonomy" id="700274"/>
    <lineage>
        <taxon>Bacteria</taxon>
        <taxon>Bacillati</taxon>
        <taxon>Actinomycetota</taxon>
        <taxon>Actinomycetes</taxon>
        <taxon>Pseudonocardiales</taxon>
        <taxon>Pseudonocardiaceae</taxon>
        <taxon>Amycolatopsis</taxon>
    </lineage>
</organism>
<dbReference type="RefSeq" id="WP_191334911.1">
    <property type="nucleotide sequence ID" value="NZ_JADBEJ010000003.1"/>
</dbReference>
<comment type="caution">
    <text evidence="1">The sequence shown here is derived from an EMBL/GenBank/DDBJ whole genome shotgun (WGS) entry which is preliminary data.</text>
</comment>
<accession>A0ABR9L3T5</accession>
<dbReference type="EMBL" id="JADBEJ010000003">
    <property type="protein sequence ID" value="MBE1575037.1"/>
    <property type="molecule type" value="Genomic_DNA"/>
</dbReference>
<sequence length="294" mass="32862">MSNPELTREPSYDGDLIESLTRRAGYTEPPKSYDVHADGGYIVRVVRDDEQIQKLNLEGWLTVPDRTRGAATVYDPMNFVEYVKRLGNLRTTVWGDEDSLSFTAVFNDHSGPEAAGWRDHTARLQLRNDPEWSQFQQRSGQYLDQITFAEFLQDYAPSIVRPDGATLLTVAMNFKAHRKAEFETAVDLSTGDVSFTYTEQTTPKVAPKAGQIEVPREFTVALSPFLGLPTVEVNARLKFDITRDGLRIGFQLVRPDLVRRQAFADIRQTIADGLEETGIPVLLGAAPGAVTPQQ</sequence>
<gene>
    <name evidence="1" type="ORF">H4W30_002084</name>
</gene>
<name>A0ABR9L3T5_9PSEU</name>
<proteinExistence type="predicted"/>
<dbReference type="Proteomes" id="UP000656548">
    <property type="component" value="Unassembled WGS sequence"/>
</dbReference>
<evidence type="ECO:0000313" key="2">
    <source>
        <dbReference type="Proteomes" id="UP000656548"/>
    </source>
</evidence>
<dbReference type="Pfam" id="PF10065">
    <property type="entry name" value="DUF2303"/>
    <property type="match status" value="1"/>
</dbReference>
<evidence type="ECO:0000313" key="1">
    <source>
        <dbReference type="EMBL" id="MBE1575037.1"/>
    </source>
</evidence>
<keyword evidence="2" id="KW-1185">Reference proteome</keyword>